<gene>
    <name evidence="3" type="ORF">YH63_016495</name>
</gene>
<dbReference type="AlphaFoldDB" id="A0A4U6BTD5"/>
<dbReference type="InterPro" id="IPR015943">
    <property type="entry name" value="WD40/YVTN_repeat-like_dom_sf"/>
</dbReference>
<dbReference type="OrthoDB" id="8209706at2"/>
<sequence>MLRCCIVTAYQGDEFAKLATLTLPRMEAFAVRHGYELIVHRPDGSEITDSWMKVPAILAALRRDFDFVLWLDIDALILRTDRDILEDVQPDADLLVSWHGPETTQLDGAPFPPHYNAGVYLIRRSEWSLEFFTRLLALRGKMTHPWLEQAALLTMLGYNEPLGNGPNVANELDRAHVGHLDPVWNSIPGIAMATDPVIHHFAGLTGKTRLDLVRENVEIVPLYETASAAVRSALSHKISRWAAAEHATQSLRRAQTASSAEFQNQTAEIERLKHDIARIRAPRQMLRALPGVITNRLREKIDELSGVSSSSPGFKLKINETPDSVQNLWPEGKSERFEGLAFSTSGDTLGVATADTNAVLLYRRTGNGSFEDTPYIRLGGLDYPHDLSFSMCGSDELLAVAQRTGALALFRANGVKGPEPVFEISGAEAKLTHSDGVSFVPPVNDYLAACNLGSSSISFYPKISNSPIRFALRPEFELTHWSIFYPDGLAFSQCGRWLAIANHGNGSVSIFQRRNRILTGGKLRYGAEPIAIINDESLRYPHSVAFTPRTNHLIVTNAGGNFFSVYEPRRSHFGLRWSQVPSAQTIVGDEKTFRAVNSDNKMEGGPKGLAVHGNNIAVCSPEIGIKIYSFQEA</sequence>
<dbReference type="InterPro" id="IPR029044">
    <property type="entry name" value="Nucleotide-diphossugar_trans"/>
</dbReference>
<dbReference type="SUPFAM" id="SSF53448">
    <property type="entry name" value="Nucleotide-diphospho-sugar transferases"/>
    <property type="match status" value="1"/>
</dbReference>
<comment type="caution">
    <text evidence="3">The sequence shown here is derived from an EMBL/GenBank/DDBJ whole genome shotgun (WGS) entry which is preliminary data.</text>
</comment>
<keyword evidence="4" id="KW-1185">Reference proteome</keyword>
<accession>A0A4U6BTD5</accession>
<name>A0A4U6BTD5_9BRAD</name>
<dbReference type="PANTHER" id="PTHR31306">
    <property type="entry name" value="ALPHA-1,6-MANNOSYLTRANSFERASE MNN11-RELATED"/>
    <property type="match status" value="1"/>
</dbReference>
<dbReference type="RefSeq" id="WP_046826662.1">
    <property type="nucleotide sequence ID" value="NZ_LBIA02000001.1"/>
</dbReference>
<proteinExistence type="predicted"/>
<dbReference type="PANTHER" id="PTHR31306:SF4">
    <property type="entry name" value="ALPHA-1,2-GALACTOSYLTRANSFERASE"/>
    <property type="match status" value="1"/>
</dbReference>
<dbReference type="GO" id="GO:0016020">
    <property type="term" value="C:membrane"/>
    <property type="evidence" value="ECO:0007669"/>
    <property type="project" value="InterPro"/>
</dbReference>
<dbReference type="SUPFAM" id="SSF75011">
    <property type="entry name" value="3-carboxy-cis,cis-mucoante lactonizing enzyme"/>
    <property type="match status" value="1"/>
</dbReference>
<evidence type="ECO:0000256" key="1">
    <source>
        <dbReference type="ARBA" id="ARBA00022676"/>
    </source>
</evidence>
<keyword evidence="1" id="KW-0328">Glycosyltransferase</keyword>
<evidence type="ECO:0000313" key="3">
    <source>
        <dbReference type="EMBL" id="TKT72895.1"/>
    </source>
</evidence>
<keyword evidence="2" id="KW-0808">Transferase</keyword>
<dbReference type="GO" id="GO:0006487">
    <property type="term" value="P:protein N-linked glycosylation"/>
    <property type="evidence" value="ECO:0007669"/>
    <property type="project" value="TreeGrafter"/>
</dbReference>
<protein>
    <submittedName>
        <fullName evidence="3">Uncharacterized protein</fullName>
    </submittedName>
</protein>
<organism evidence="3 4">
    <name type="scientific">Afipia massiliensis</name>
    <dbReference type="NCBI Taxonomy" id="211460"/>
    <lineage>
        <taxon>Bacteria</taxon>
        <taxon>Pseudomonadati</taxon>
        <taxon>Pseudomonadota</taxon>
        <taxon>Alphaproteobacteria</taxon>
        <taxon>Hyphomicrobiales</taxon>
        <taxon>Nitrobacteraceae</taxon>
        <taxon>Afipia</taxon>
    </lineage>
</organism>
<dbReference type="Gene3D" id="2.130.10.10">
    <property type="entry name" value="YVTN repeat-like/Quinoprotein amine dehydrogenase"/>
    <property type="match status" value="1"/>
</dbReference>
<dbReference type="Proteomes" id="UP000034832">
    <property type="component" value="Unassembled WGS sequence"/>
</dbReference>
<dbReference type="EMBL" id="LBIA02000001">
    <property type="protein sequence ID" value="TKT72895.1"/>
    <property type="molecule type" value="Genomic_DNA"/>
</dbReference>
<dbReference type="Gene3D" id="3.90.550.10">
    <property type="entry name" value="Spore Coat Polysaccharide Biosynthesis Protein SpsA, Chain A"/>
    <property type="match status" value="1"/>
</dbReference>
<evidence type="ECO:0000256" key="2">
    <source>
        <dbReference type="ARBA" id="ARBA00022679"/>
    </source>
</evidence>
<evidence type="ECO:0000313" key="4">
    <source>
        <dbReference type="Proteomes" id="UP000034832"/>
    </source>
</evidence>
<dbReference type="Pfam" id="PF05637">
    <property type="entry name" value="Glyco_transf_34"/>
    <property type="match status" value="1"/>
</dbReference>
<dbReference type="InterPro" id="IPR008630">
    <property type="entry name" value="Glyco_trans_34"/>
</dbReference>
<dbReference type="GO" id="GO:0016757">
    <property type="term" value="F:glycosyltransferase activity"/>
    <property type="evidence" value="ECO:0007669"/>
    <property type="project" value="UniProtKB-KW"/>
</dbReference>
<reference evidence="3" key="1">
    <citation type="submission" date="2019-04" db="EMBL/GenBank/DDBJ databases">
        <title>Whole genome sequencing of cave bacteria.</title>
        <authorList>
            <person name="Gan H.M."/>
            <person name="Barton H."/>
            <person name="Savka M.A."/>
        </authorList>
    </citation>
    <scope>NUCLEOTIDE SEQUENCE [LARGE SCALE GENOMIC DNA]</scope>
    <source>
        <strain evidence="3">LC387</strain>
    </source>
</reference>